<feature type="compositionally biased region" description="Polar residues" evidence="1">
    <location>
        <begin position="130"/>
        <end position="141"/>
    </location>
</feature>
<accession>A0A7V8J1F4</accession>
<dbReference type="Proteomes" id="UP000442695">
    <property type="component" value="Unassembled WGS sequence"/>
</dbReference>
<organism evidence="2 3">
    <name type="scientific">Pseudomonas putida</name>
    <name type="common">Arthrobacter siderocapsulatus</name>
    <dbReference type="NCBI Taxonomy" id="303"/>
    <lineage>
        <taxon>Bacteria</taxon>
        <taxon>Pseudomonadati</taxon>
        <taxon>Pseudomonadota</taxon>
        <taxon>Gammaproteobacteria</taxon>
        <taxon>Pseudomonadales</taxon>
        <taxon>Pseudomonadaceae</taxon>
        <taxon>Pseudomonas</taxon>
    </lineage>
</organism>
<feature type="compositionally biased region" description="Basic and acidic residues" evidence="1">
    <location>
        <begin position="77"/>
        <end position="89"/>
    </location>
</feature>
<reference evidence="2 3" key="1">
    <citation type="submission" date="2019-12" db="EMBL/GenBank/DDBJ databases">
        <authorList>
            <person name="Woiski C."/>
        </authorList>
    </citation>
    <scope>NUCLEOTIDE SEQUENCE [LARGE SCALE GENOMIC DNA]</scope>
    <source>
        <strain evidence="2 3">BOE100</strain>
    </source>
</reference>
<evidence type="ECO:0000313" key="3">
    <source>
        <dbReference type="Proteomes" id="UP000442695"/>
    </source>
</evidence>
<evidence type="ECO:0000313" key="2">
    <source>
        <dbReference type="EMBL" id="KAF0251281.1"/>
    </source>
</evidence>
<gene>
    <name evidence="2" type="ORF">GN299_29345</name>
</gene>
<comment type="caution">
    <text evidence="2">The sequence shown here is derived from an EMBL/GenBank/DDBJ whole genome shotgun (WGS) entry which is preliminary data.</text>
</comment>
<sequence length="213" mass="22533">MADTQNQQSNQPTFNLPQRSLTITGSLTARLYQAAIRASRIDLRSVQVAMSRPAVRDPSNRAIDRLVQALARFESELSSAEKDLNEASRDSGNGRSGQNGQRRPARDARPKSAAGNATPKQANAKPTAGGQAQASESNAPTRSRDRNRNRNNESKGGQPAAQQQQPAAQKPSPTPPPTQPTDNSVAAESAAQVQANQQPVAAPADVAANIQAL</sequence>
<name>A0A7V8J1F4_PSEPU</name>
<proteinExistence type="predicted"/>
<protein>
    <submittedName>
        <fullName evidence="2">Uncharacterized protein</fullName>
    </submittedName>
</protein>
<feature type="compositionally biased region" description="Basic and acidic residues" evidence="1">
    <location>
        <begin position="142"/>
        <end position="153"/>
    </location>
</feature>
<feature type="compositionally biased region" description="Low complexity" evidence="1">
    <location>
        <begin position="183"/>
        <end position="203"/>
    </location>
</feature>
<feature type="region of interest" description="Disordered" evidence="1">
    <location>
        <begin position="77"/>
        <end position="203"/>
    </location>
</feature>
<dbReference type="EMBL" id="WOWR01000064">
    <property type="protein sequence ID" value="KAF0251281.1"/>
    <property type="molecule type" value="Genomic_DNA"/>
</dbReference>
<dbReference type="AlphaFoldDB" id="A0A7V8J1F4"/>
<feature type="compositionally biased region" description="Low complexity" evidence="1">
    <location>
        <begin position="90"/>
        <end position="102"/>
    </location>
</feature>
<dbReference type="RefSeq" id="WP_156859802.1">
    <property type="nucleotide sequence ID" value="NZ_WOWR01000064.1"/>
</dbReference>
<feature type="compositionally biased region" description="Low complexity" evidence="1">
    <location>
        <begin position="154"/>
        <end position="171"/>
    </location>
</feature>
<evidence type="ECO:0000256" key="1">
    <source>
        <dbReference type="SAM" id="MobiDB-lite"/>
    </source>
</evidence>